<organism evidence="1 2">
    <name type="scientific">Emiliania huxleyi (strain CCMP1516)</name>
    <dbReference type="NCBI Taxonomy" id="280463"/>
    <lineage>
        <taxon>Eukaryota</taxon>
        <taxon>Haptista</taxon>
        <taxon>Haptophyta</taxon>
        <taxon>Prymnesiophyceae</taxon>
        <taxon>Isochrysidales</taxon>
        <taxon>Noelaerhabdaceae</taxon>
        <taxon>Emiliania</taxon>
    </lineage>
</organism>
<dbReference type="KEGG" id="ehx:EMIHUDRAFT_221523"/>
<name>A0A0D3HYK5_EMIH1</name>
<keyword evidence="2" id="KW-1185">Reference proteome</keyword>
<protein>
    <recommendedName>
        <fullName evidence="3">JmjC domain-containing protein</fullName>
    </recommendedName>
</protein>
<dbReference type="PaxDb" id="2903-EOD04090"/>
<dbReference type="Pfam" id="PF13759">
    <property type="entry name" value="2OG-FeII_Oxy_5"/>
    <property type="match status" value="1"/>
</dbReference>
<accession>A0A0D3HYK5</accession>
<dbReference type="EnsemblProtists" id="EOD04090">
    <property type="protein sequence ID" value="EOD04090"/>
    <property type="gene ID" value="EMIHUDRAFT_221523"/>
</dbReference>
<dbReference type="AlphaFoldDB" id="A0A0D3HYK5"/>
<evidence type="ECO:0000313" key="2">
    <source>
        <dbReference type="Proteomes" id="UP000013827"/>
    </source>
</evidence>
<evidence type="ECO:0000313" key="1">
    <source>
        <dbReference type="EnsemblProtists" id="EOD04090"/>
    </source>
</evidence>
<dbReference type="HOGENOM" id="CLU_1104468_0_0_1"/>
<reference evidence="1" key="2">
    <citation type="submission" date="2024-10" db="UniProtKB">
        <authorList>
            <consortium name="EnsemblProtists"/>
        </authorList>
    </citation>
    <scope>IDENTIFICATION</scope>
</reference>
<dbReference type="Proteomes" id="UP000013827">
    <property type="component" value="Unassembled WGS sequence"/>
</dbReference>
<sequence length="252" mass="27125">MEPVSTLLIGKGSMKLPDTSTFEPLLPQATNLMDVVHRFTLRRCIASPLNESLLELAERKEQAAAECEMRLVHIPPGPGSNAGVVVALELDARGHSTSYEGDEWLAPAPGELHEAYAWLNVNRGANWNAVHQHDVERWSAVYFVSDGEPNAPGFPCPESGHMLFRCGPKGRPAHPATDLAQPSHFSHSYMSVAPTPGSLWIFPGSVPHAVMQAVLPDGVAEAEQARISIGVNFLDAKPPPPHGIPPPVDPIA</sequence>
<dbReference type="InterPro" id="IPR012668">
    <property type="entry name" value="CHP02466"/>
</dbReference>
<dbReference type="Gene3D" id="2.60.120.620">
    <property type="entry name" value="q2cbj1_9rhob like domain"/>
    <property type="match status" value="1"/>
</dbReference>
<dbReference type="GeneID" id="17250287"/>
<proteinExistence type="predicted"/>
<reference evidence="2" key="1">
    <citation type="journal article" date="2013" name="Nature">
        <title>Pan genome of the phytoplankton Emiliania underpins its global distribution.</title>
        <authorList>
            <person name="Read B.A."/>
            <person name="Kegel J."/>
            <person name="Klute M.J."/>
            <person name="Kuo A."/>
            <person name="Lefebvre S.C."/>
            <person name="Maumus F."/>
            <person name="Mayer C."/>
            <person name="Miller J."/>
            <person name="Monier A."/>
            <person name="Salamov A."/>
            <person name="Young J."/>
            <person name="Aguilar M."/>
            <person name="Claverie J.M."/>
            <person name="Frickenhaus S."/>
            <person name="Gonzalez K."/>
            <person name="Herman E.K."/>
            <person name="Lin Y.C."/>
            <person name="Napier J."/>
            <person name="Ogata H."/>
            <person name="Sarno A.F."/>
            <person name="Shmutz J."/>
            <person name="Schroeder D."/>
            <person name="de Vargas C."/>
            <person name="Verret F."/>
            <person name="von Dassow P."/>
            <person name="Valentin K."/>
            <person name="Van de Peer Y."/>
            <person name="Wheeler G."/>
            <person name="Dacks J.B."/>
            <person name="Delwiche C.F."/>
            <person name="Dyhrman S.T."/>
            <person name="Glockner G."/>
            <person name="John U."/>
            <person name="Richards T."/>
            <person name="Worden A.Z."/>
            <person name="Zhang X."/>
            <person name="Grigoriev I.V."/>
            <person name="Allen A.E."/>
            <person name="Bidle K."/>
            <person name="Borodovsky M."/>
            <person name="Bowler C."/>
            <person name="Brownlee C."/>
            <person name="Cock J.M."/>
            <person name="Elias M."/>
            <person name="Gladyshev V.N."/>
            <person name="Groth M."/>
            <person name="Guda C."/>
            <person name="Hadaegh A."/>
            <person name="Iglesias-Rodriguez M.D."/>
            <person name="Jenkins J."/>
            <person name="Jones B.M."/>
            <person name="Lawson T."/>
            <person name="Leese F."/>
            <person name="Lindquist E."/>
            <person name="Lobanov A."/>
            <person name="Lomsadze A."/>
            <person name="Malik S.B."/>
            <person name="Marsh M.E."/>
            <person name="Mackinder L."/>
            <person name="Mock T."/>
            <person name="Mueller-Roeber B."/>
            <person name="Pagarete A."/>
            <person name="Parker M."/>
            <person name="Probert I."/>
            <person name="Quesneville H."/>
            <person name="Raines C."/>
            <person name="Rensing S.A."/>
            <person name="Riano-Pachon D.M."/>
            <person name="Richier S."/>
            <person name="Rokitta S."/>
            <person name="Shiraiwa Y."/>
            <person name="Soanes D.M."/>
            <person name="van der Giezen M."/>
            <person name="Wahlund T.M."/>
            <person name="Williams B."/>
            <person name="Wilson W."/>
            <person name="Wolfe G."/>
            <person name="Wurch L.L."/>
        </authorList>
    </citation>
    <scope>NUCLEOTIDE SEQUENCE</scope>
</reference>
<dbReference type="RefSeq" id="XP_005756519.1">
    <property type="nucleotide sequence ID" value="XM_005756462.1"/>
</dbReference>
<evidence type="ECO:0008006" key="3">
    <source>
        <dbReference type="Google" id="ProtNLM"/>
    </source>
</evidence>